<dbReference type="Gene3D" id="3.40.50.620">
    <property type="entry name" value="HUPs"/>
    <property type="match status" value="1"/>
</dbReference>
<comment type="pathway">
    <text evidence="1">Amino-acid biosynthesis; L-asparagine biosynthesis; L-asparagine from L-aspartate (L-Gln route): step 1/1.</text>
</comment>
<protein>
    <recommendedName>
        <fullName evidence="3">asparagine synthase (glutamine-hydrolyzing)</fullName>
        <ecNumber evidence="3">6.3.5.4</ecNumber>
    </recommendedName>
</protein>
<keyword evidence="12" id="KW-0436">Ligase</keyword>
<dbReference type="InterPro" id="IPR006426">
    <property type="entry name" value="Asn_synth_AEB"/>
</dbReference>
<evidence type="ECO:0000256" key="8">
    <source>
        <dbReference type="PIRSR" id="PIRSR001589-1"/>
    </source>
</evidence>
<dbReference type="KEGG" id="pbap:Pla133_25120"/>
<evidence type="ECO:0000256" key="3">
    <source>
        <dbReference type="ARBA" id="ARBA00012737"/>
    </source>
</evidence>
<evidence type="ECO:0000256" key="7">
    <source>
        <dbReference type="ARBA" id="ARBA00048741"/>
    </source>
</evidence>
<evidence type="ECO:0000256" key="10">
    <source>
        <dbReference type="PIRSR" id="PIRSR001589-3"/>
    </source>
</evidence>
<name>A0A518BKC6_9BACT</name>
<dbReference type="InterPro" id="IPR029055">
    <property type="entry name" value="Ntn_hydrolases_N"/>
</dbReference>
<dbReference type="Pfam" id="PF13537">
    <property type="entry name" value="GATase_7"/>
    <property type="match status" value="1"/>
</dbReference>
<dbReference type="InterPro" id="IPR033738">
    <property type="entry name" value="AsnB_N"/>
</dbReference>
<evidence type="ECO:0000256" key="9">
    <source>
        <dbReference type="PIRSR" id="PIRSR001589-2"/>
    </source>
</evidence>
<evidence type="ECO:0000256" key="5">
    <source>
        <dbReference type="ARBA" id="ARBA00022840"/>
    </source>
</evidence>
<accession>A0A518BKC6</accession>
<evidence type="ECO:0000313" key="12">
    <source>
        <dbReference type="EMBL" id="QDU67429.1"/>
    </source>
</evidence>
<feature type="binding site" evidence="9">
    <location>
        <position position="289"/>
    </location>
    <ligand>
        <name>ATP</name>
        <dbReference type="ChEBI" id="CHEBI:30616"/>
    </ligand>
</feature>
<dbReference type="GO" id="GO:0004066">
    <property type="term" value="F:asparagine synthase (glutamine-hydrolyzing) activity"/>
    <property type="evidence" value="ECO:0007669"/>
    <property type="project" value="UniProtKB-EC"/>
</dbReference>
<evidence type="ECO:0000256" key="6">
    <source>
        <dbReference type="ARBA" id="ARBA00022962"/>
    </source>
</evidence>
<dbReference type="AlphaFoldDB" id="A0A518BKC6"/>
<dbReference type="InterPro" id="IPR014729">
    <property type="entry name" value="Rossmann-like_a/b/a_fold"/>
</dbReference>
<dbReference type="RefSeq" id="WP_145065603.1">
    <property type="nucleotide sequence ID" value="NZ_CP036287.1"/>
</dbReference>
<feature type="binding site" evidence="9">
    <location>
        <position position="100"/>
    </location>
    <ligand>
        <name>L-glutamine</name>
        <dbReference type="ChEBI" id="CHEBI:58359"/>
    </ligand>
</feature>
<dbReference type="InterPro" id="IPR017932">
    <property type="entry name" value="GATase_2_dom"/>
</dbReference>
<feature type="binding site" evidence="9">
    <location>
        <begin position="361"/>
        <end position="362"/>
    </location>
    <ligand>
        <name>ATP</name>
        <dbReference type="ChEBI" id="CHEBI:30616"/>
    </ligand>
</feature>
<evidence type="ECO:0000256" key="2">
    <source>
        <dbReference type="ARBA" id="ARBA00005752"/>
    </source>
</evidence>
<evidence type="ECO:0000256" key="4">
    <source>
        <dbReference type="ARBA" id="ARBA00022741"/>
    </source>
</evidence>
<keyword evidence="5 9" id="KW-0067">ATP-binding</keyword>
<evidence type="ECO:0000256" key="1">
    <source>
        <dbReference type="ARBA" id="ARBA00005187"/>
    </source>
</evidence>
<dbReference type="InterPro" id="IPR051786">
    <property type="entry name" value="ASN_synthetase/amidase"/>
</dbReference>
<dbReference type="PIRSF" id="PIRSF001589">
    <property type="entry name" value="Asn_synthetase_glu-h"/>
    <property type="match status" value="1"/>
</dbReference>
<gene>
    <name evidence="12" type="primary">asnB_3</name>
    <name evidence="12" type="ORF">Pla133_25120</name>
</gene>
<dbReference type="SUPFAM" id="SSF56235">
    <property type="entry name" value="N-terminal nucleophile aminohydrolases (Ntn hydrolases)"/>
    <property type="match status" value="1"/>
</dbReference>
<dbReference type="PANTHER" id="PTHR43284">
    <property type="entry name" value="ASPARAGINE SYNTHETASE (GLUTAMINE-HYDROLYZING)"/>
    <property type="match status" value="1"/>
</dbReference>
<feature type="domain" description="Glutamine amidotransferase type-2" evidence="11">
    <location>
        <begin position="2"/>
        <end position="215"/>
    </location>
</feature>
<dbReference type="Pfam" id="PF00733">
    <property type="entry name" value="Asn_synthase"/>
    <property type="match status" value="1"/>
</dbReference>
<keyword evidence="6 8" id="KW-0315">Glutamine amidotransferase</keyword>
<keyword evidence="4 9" id="KW-0547">Nucleotide-binding</keyword>
<dbReference type="GO" id="GO:0005829">
    <property type="term" value="C:cytosol"/>
    <property type="evidence" value="ECO:0007669"/>
    <property type="project" value="TreeGrafter"/>
</dbReference>
<dbReference type="InterPro" id="IPR001962">
    <property type="entry name" value="Asn_synthase"/>
</dbReference>
<dbReference type="PROSITE" id="PS51278">
    <property type="entry name" value="GATASE_TYPE_2"/>
    <property type="match status" value="1"/>
</dbReference>
<organism evidence="12 13">
    <name type="scientific">Engelhardtia mirabilis</name>
    <dbReference type="NCBI Taxonomy" id="2528011"/>
    <lineage>
        <taxon>Bacteria</taxon>
        <taxon>Pseudomonadati</taxon>
        <taxon>Planctomycetota</taxon>
        <taxon>Planctomycetia</taxon>
        <taxon>Planctomycetia incertae sedis</taxon>
        <taxon>Engelhardtia</taxon>
    </lineage>
</organism>
<feature type="active site" description="For GATase activity" evidence="8">
    <location>
        <position position="2"/>
    </location>
</feature>
<feature type="site" description="Important for beta-aspartyl-AMP intermediate formation" evidence="10">
    <location>
        <position position="363"/>
    </location>
</feature>
<dbReference type="EC" id="6.3.5.4" evidence="3"/>
<dbReference type="Proteomes" id="UP000316921">
    <property type="component" value="Chromosome"/>
</dbReference>
<dbReference type="SUPFAM" id="SSF52402">
    <property type="entry name" value="Adenine nucleotide alpha hydrolases-like"/>
    <property type="match status" value="1"/>
</dbReference>
<dbReference type="Gene3D" id="3.60.20.10">
    <property type="entry name" value="Glutamine Phosphoribosylpyrophosphate, subunit 1, domain 1"/>
    <property type="match status" value="1"/>
</dbReference>
<dbReference type="EMBL" id="CP036287">
    <property type="protein sequence ID" value="QDU67429.1"/>
    <property type="molecule type" value="Genomic_DNA"/>
</dbReference>
<evidence type="ECO:0000313" key="13">
    <source>
        <dbReference type="Proteomes" id="UP000316921"/>
    </source>
</evidence>
<evidence type="ECO:0000259" key="11">
    <source>
        <dbReference type="PROSITE" id="PS51278"/>
    </source>
</evidence>
<dbReference type="NCBIfam" id="TIGR01536">
    <property type="entry name" value="asn_synth_AEB"/>
    <property type="match status" value="1"/>
</dbReference>
<keyword evidence="13" id="KW-1185">Reference proteome</keyword>
<dbReference type="CDD" id="cd00712">
    <property type="entry name" value="AsnB"/>
    <property type="match status" value="1"/>
</dbReference>
<comment type="catalytic activity">
    <reaction evidence="7">
        <text>L-aspartate + L-glutamine + ATP + H2O = L-asparagine + L-glutamate + AMP + diphosphate + H(+)</text>
        <dbReference type="Rhea" id="RHEA:12228"/>
        <dbReference type="ChEBI" id="CHEBI:15377"/>
        <dbReference type="ChEBI" id="CHEBI:15378"/>
        <dbReference type="ChEBI" id="CHEBI:29985"/>
        <dbReference type="ChEBI" id="CHEBI:29991"/>
        <dbReference type="ChEBI" id="CHEBI:30616"/>
        <dbReference type="ChEBI" id="CHEBI:33019"/>
        <dbReference type="ChEBI" id="CHEBI:58048"/>
        <dbReference type="ChEBI" id="CHEBI:58359"/>
        <dbReference type="ChEBI" id="CHEBI:456215"/>
        <dbReference type="EC" id="6.3.5.4"/>
    </reaction>
</comment>
<sequence length="629" mass="70064">MCGFTGLVFNDPRHLPDRAQLRAMSDTIVHRGPDDGVEIVAPGAGLAFRRLSIIDLDGGRQPFVLEGGKLVVSVNGEIYNWRELRAWCEERGAVFQSDSDCEVVPHLYRLVGDRFAERLVGMFAFCVLDLAGDRPRVVLGRDRLGIKPMYWACDGEGLLFGSEAKTLLASGRLARELRPTALLDYLVQGYVGGEDAAWAGMNRLPAGSILSFASGDPAPRIERYWDLPLELRDDPPAEGEILELLDRVVADRMIADVPLGAFLSGGIDSTAVVDSMSRQQEGPVTACSVGFREHSHDELDLARATAQRVGAKHYTQVLDPDPREALEVLPWLFDEPHADPSCLPTWLVSRMAREHVTVALSGDGGDEVFGGYRRYVHDVAENRLRGALGGPGRALAGALGRVYPKLDWAPRFLRARTFLTNVADDPAAAYWRSVTQMDRSEALALLSPDLAASLADHDPFERFEQHYRRPRVDDPLYRAQYADVHTYLTDQILAKVDRASMGVSLEVRVPILDHRFMGRFANLRPQFKVNGGRGKHALREALRGRLPSEVLDGTKRGFDTPLKAWLRGPLAAPVQEAIETLPTQWFRRDVLRARLAEHQAGRRDHGRLLWSLLMLEHWRRRHGVTGLVA</sequence>
<dbReference type="CDD" id="cd01991">
    <property type="entry name" value="Asn_synthase_B_C"/>
    <property type="match status" value="1"/>
</dbReference>
<keyword evidence="8" id="KW-0061">Asparagine biosynthesis</keyword>
<comment type="similarity">
    <text evidence="2">Belongs to the asparagine synthetase family.</text>
</comment>
<keyword evidence="8" id="KW-0028">Amino-acid biosynthesis</keyword>
<dbReference type="PANTHER" id="PTHR43284:SF1">
    <property type="entry name" value="ASPARAGINE SYNTHETASE"/>
    <property type="match status" value="1"/>
</dbReference>
<dbReference type="GO" id="GO:0006529">
    <property type="term" value="P:asparagine biosynthetic process"/>
    <property type="evidence" value="ECO:0007669"/>
    <property type="project" value="UniProtKB-KW"/>
</dbReference>
<proteinExistence type="inferred from homology"/>
<reference evidence="12 13" key="1">
    <citation type="submission" date="2019-02" db="EMBL/GenBank/DDBJ databases">
        <title>Deep-cultivation of Planctomycetes and their phenomic and genomic characterization uncovers novel biology.</title>
        <authorList>
            <person name="Wiegand S."/>
            <person name="Jogler M."/>
            <person name="Boedeker C."/>
            <person name="Pinto D."/>
            <person name="Vollmers J."/>
            <person name="Rivas-Marin E."/>
            <person name="Kohn T."/>
            <person name="Peeters S.H."/>
            <person name="Heuer A."/>
            <person name="Rast P."/>
            <person name="Oberbeckmann S."/>
            <person name="Bunk B."/>
            <person name="Jeske O."/>
            <person name="Meyerdierks A."/>
            <person name="Storesund J.E."/>
            <person name="Kallscheuer N."/>
            <person name="Luecker S."/>
            <person name="Lage O.M."/>
            <person name="Pohl T."/>
            <person name="Merkel B.J."/>
            <person name="Hornburger P."/>
            <person name="Mueller R.-W."/>
            <person name="Bruemmer F."/>
            <person name="Labrenz M."/>
            <person name="Spormann A.M."/>
            <person name="Op den Camp H."/>
            <person name="Overmann J."/>
            <person name="Amann R."/>
            <person name="Jetten M.S.M."/>
            <person name="Mascher T."/>
            <person name="Medema M.H."/>
            <person name="Devos D.P."/>
            <person name="Kaster A.-K."/>
            <person name="Ovreas L."/>
            <person name="Rohde M."/>
            <person name="Galperin M.Y."/>
            <person name="Jogler C."/>
        </authorList>
    </citation>
    <scope>NUCLEOTIDE SEQUENCE [LARGE SCALE GENOMIC DNA]</scope>
    <source>
        <strain evidence="12 13">Pla133</strain>
    </source>
</reference>
<dbReference type="GO" id="GO:0005524">
    <property type="term" value="F:ATP binding"/>
    <property type="evidence" value="ECO:0007669"/>
    <property type="project" value="UniProtKB-KW"/>
</dbReference>